<gene>
    <name evidence="3 4" type="primary">LOC116220227</name>
</gene>
<feature type="compositionally biased region" description="Basic and acidic residues" evidence="1">
    <location>
        <begin position="158"/>
        <end position="169"/>
    </location>
</feature>
<dbReference type="RefSeq" id="XP_042558915.1">
    <property type="nucleotide sequence ID" value="XM_042702981.1"/>
</dbReference>
<dbReference type="RefSeq" id="XP_031421429.1">
    <property type="nucleotide sequence ID" value="XM_031565569.2"/>
</dbReference>
<dbReference type="KEGG" id="char:116220227"/>
<reference evidence="3 4" key="1">
    <citation type="submission" date="2025-04" db="UniProtKB">
        <authorList>
            <consortium name="RefSeq"/>
        </authorList>
    </citation>
    <scope>IDENTIFICATION</scope>
</reference>
<dbReference type="GeneID" id="116220227"/>
<protein>
    <submittedName>
        <fullName evidence="3 4">Uncharacterized protein LOC116220227</fullName>
    </submittedName>
</protein>
<evidence type="ECO:0000256" key="1">
    <source>
        <dbReference type="SAM" id="MobiDB-lite"/>
    </source>
</evidence>
<dbReference type="Proteomes" id="UP000515152">
    <property type="component" value="Chromosome 1"/>
</dbReference>
<evidence type="ECO:0000313" key="3">
    <source>
        <dbReference type="RefSeq" id="XP_031421429.1"/>
    </source>
</evidence>
<keyword evidence="2" id="KW-1185">Reference proteome</keyword>
<dbReference type="OrthoDB" id="8936752at2759"/>
<sequence>MDSINCEDKPRPCARKQWGRTMHETTLTLGDSETNYNTVMAESYCGRDSRGQPLIFSHRDPLVSSQHITTLDLSNTSVTYTPTESRDVHCPKDIVSHNVLQSYGLRNGTRNHTGWAMKEITNPSGPTLYHSSYRESHQKPSMSICHSITTMGHPVPWHSHDILTGEKKRPAGPGKHRKSTRDESVQAQRPWETDSCALRLS</sequence>
<proteinExistence type="predicted"/>
<organism evidence="2 3">
    <name type="scientific">Clupea harengus</name>
    <name type="common">Atlantic herring</name>
    <dbReference type="NCBI Taxonomy" id="7950"/>
    <lineage>
        <taxon>Eukaryota</taxon>
        <taxon>Metazoa</taxon>
        <taxon>Chordata</taxon>
        <taxon>Craniata</taxon>
        <taxon>Vertebrata</taxon>
        <taxon>Euteleostomi</taxon>
        <taxon>Actinopterygii</taxon>
        <taxon>Neopterygii</taxon>
        <taxon>Teleostei</taxon>
        <taxon>Clupei</taxon>
        <taxon>Clupeiformes</taxon>
        <taxon>Clupeoidei</taxon>
        <taxon>Clupeidae</taxon>
        <taxon>Clupea</taxon>
    </lineage>
</organism>
<evidence type="ECO:0000313" key="4">
    <source>
        <dbReference type="RefSeq" id="XP_042558915.1"/>
    </source>
</evidence>
<name>A0A6P8F8A2_CLUHA</name>
<accession>A0A6P8F8A2</accession>
<feature type="region of interest" description="Disordered" evidence="1">
    <location>
        <begin position="157"/>
        <end position="201"/>
    </location>
</feature>
<evidence type="ECO:0000313" key="2">
    <source>
        <dbReference type="Proteomes" id="UP000515152"/>
    </source>
</evidence>
<dbReference type="AlphaFoldDB" id="A0A6P8F8A2"/>